<evidence type="ECO:0000256" key="15">
    <source>
        <dbReference type="PIRSR" id="PIRSR039102-3"/>
    </source>
</evidence>
<evidence type="ECO:0000256" key="9">
    <source>
        <dbReference type="ARBA" id="ARBA00022984"/>
    </source>
</evidence>
<feature type="active site" evidence="13">
    <location>
        <position position="287"/>
    </location>
</feature>
<dbReference type="PROSITE" id="PS00843">
    <property type="entry name" value="DALA_DALA_LIGASE_1"/>
    <property type="match status" value="1"/>
</dbReference>
<keyword evidence="19" id="KW-1185">Reference proteome</keyword>
<keyword evidence="11 12" id="KW-0961">Cell wall biogenesis/degradation</keyword>
<keyword evidence="3 12" id="KW-0436">Ligase</keyword>
<accession>A0A1H6FJI9</accession>
<evidence type="ECO:0000256" key="16">
    <source>
        <dbReference type="PROSITE-ProRule" id="PRU00409"/>
    </source>
</evidence>
<dbReference type="GO" id="GO:0046872">
    <property type="term" value="F:metal ion binding"/>
    <property type="evidence" value="ECO:0007669"/>
    <property type="project" value="UniProtKB-KW"/>
</dbReference>
<dbReference type="PROSITE" id="PS00844">
    <property type="entry name" value="DALA_DALA_LIGASE_2"/>
    <property type="match status" value="1"/>
</dbReference>
<sequence>MLSGGRSSEREVSLSSGEAVREGLIAAGHEALAVEITAEGRWLHEGEVLSLTPGAGLLECDVVFPALHGPFGEDGTVQGVLETLDVPYVGSGVLASAVCMDKFAFKELMRAAGLPQVAYVGVRSGEQWRLPDGFGWPVFVKPARLGSSVGISRVEGPDALEEALERAFAHDRLVLIEQAASGVEIECGVLGNDRLLVSPCGEIRVRRSRAGFYDYEAKYTPGGMELVVPAPLPSEVSERVQAIARAAYERAGCCGLARVDFFVEDPWGEARVLLNEINTMPGFTPTSVYARLMEAAGVSYPELVDRLVRLAVERFQQERALAH</sequence>
<dbReference type="Pfam" id="PF07478">
    <property type="entry name" value="Dala_Dala_lig_C"/>
    <property type="match status" value="1"/>
</dbReference>
<feature type="binding site" evidence="14">
    <location>
        <position position="102"/>
    </location>
    <ligand>
        <name>ATP</name>
        <dbReference type="ChEBI" id="CHEBI:30616"/>
    </ligand>
</feature>
<reference evidence="19" key="1">
    <citation type="submission" date="2016-10" db="EMBL/GenBank/DDBJ databases">
        <authorList>
            <person name="Varghese N."/>
            <person name="Submissions S."/>
        </authorList>
    </citation>
    <scope>NUCLEOTIDE SEQUENCE [LARGE SCALE GENOMIC DNA]</scope>
    <source>
        <strain evidence="19">ATCC 35263</strain>
    </source>
</reference>
<evidence type="ECO:0000256" key="7">
    <source>
        <dbReference type="ARBA" id="ARBA00022842"/>
    </source>
</evidence>
<evidence type="ECO:0000313" key="18">
    <source>
        <dbReference type="EMBL" id="SEH11027.1"/>
    </source>
</evidence>
<dbReference type="Proteomes" id="UP000222056">
    <property type="component" value="Unassembled WGS sequence"/>
</dbReference>
<dbReference type="InterPro" id="IPR000291">
    <property type="entry name" value="D-Ala_lig_Van_CS"/>
</dbReference>
<evidence type="ECO:0000259" key="17">
    <source>
        <dbReference type="PROSITE" id="PS50975"/>
    </source>
</evidence>
<evidence type="ECO:0000313" key="19">
    <source>
        <dbReference type="Proteomes" id="UP000222056"/>
    </source>
</evidence>
<dbReference type="AlphaFoldDB" id="A0A1H6FJI9"/>
<gene>
    <name evidence="12" type="primary">ddl</name>
    <name evidence="18" type="ORF">SAMN02745716_0637</name>
</gene>
<dbReference type="InterPro" id="IPR005905">
    <property type="entry name" value="D_ala_D_ala"/>
</dbReference>
<dbReference type="PROSITE" id="PS50975">
    <property type="entry name" value="ATP_GRASP"/>
    <property type="match status" value="1"/>
</dbReference>
<dbReference type="GO" id="GO:0008360">
    <property type="term" value="P:regulation of cell shape"/>
    <property type="evidence" value="ECO:0007669"/>
    <property type="project" value="UniProtKB-KW"/>
</dbReference>
<dbReference type="FunFam" id="3.30.470.20:FF:000008">
    <property type="entry name" value="D-alanine--D-alanine ligase"/>
    <property type="match status" value="1"/>
</dbReference>
<evidence type="ECO:0000256" key="2">
    <source>
        <dbReference type="ARBA" id="ARBA00010871"/>
    </source>
</evidence>
<feature type="binding site" evidence="14">
    <location>
        <begin position="177"/>
        <end position="184"/>
    </location>
    <ligand>
        <name>ATP</name>
        <dbReference type="ChEBI" id="CHEBI:30616"/>
    </ligand>
</feature>
<comment type="cofactor">
    <cofactor evidence="1">
        <name>Mn(2+)</name>
        <dbReference type="ChEBI" id="CHEBI:29035"/>
    </cofactor>
</comment>
<dbReference type="Gene3D" id="3.30.1490.20">
    <property type="entry name" value="ATP-grasp fold, A domain"/>
    <property type="match status" value="1"/>
</dbReference>
<evidence type="ECO:0000256" key="14">
    <source>
        <dbReference type="PIRSR" id="PIRSR039102-2"/>
    </source>
</evidence>
<feature type="active site" evidence="13">
    <location>
        <position position="9"/>
    </location>
</feature>
<keyword evidence="4 15" id="KW-0479">Metal-binding</keyword>
<feature type="active site" evidence="13">
    <location>
        <position position="147"/>
    </location>
</feature>
<evidence type="ECO:0000256" key="5">
    <source>
        <dbReference type="ARBA" id="ARBA00022741"/>
    </source>
</evidence>
<dbReference type="Gene3D" id="3.30.470.20">
    <property type="entry name" value="ATP-grasp fold, B domain"/>
    <property type="match status" value="1"/>
</dbReference>
<dbReference type="PIRSF" id="PIRSF039102">
    <property type="entry name" value="Ddl/VanB"/>
    <property type="match status" value="1"/>
</dbReference>
<comment type="similarity">
    <text evidence="2 12">Belongs to the D-alanine--D-alanine ligase family.</text>
</comment>
<dbReference type="PANTHER" id="PTHR23132">
    <property type="entry name" value="D-ALANINE--D-ALANINE LIGASE"/>
    <property type="match status" value="1"/>
</dbReference>
<feature type="binding site" evidence="14">
    <location>
        <begin position="147"/>
        <end position="148"/>
    </location>
    <ligand>
        <name>ATP</name>
        <dbReference type="ChEBI" id="CHEBI:30616"/>
    </ligand>
</feature>
<dbReference type="PANTHER" id="PTHR23132:SF25">
    <property type="entry name" value="D-ALANINE--D-ALANINE LIGASE A"/>
    <property type="match status" value="1"/>
</dbReference>
<feature type="binding site" evidence="15">
    <location>
        <position position="260"/>
    </location>
    <ligand>
        <name>Mg(2+)</name>
        <dbReference type="ChEBI" id="CHEBI:18420"/>
        <label>1</label>
    </ligand>
</feature>
<dbReference type="InterPro" id="IPR011127">
    <property type="entry name" value="Dala_Dala_lig_N"/>
</dbReference>
<keyword evidence="5 14" id="KW-0547">Nucleotide-binding</keyword>
<dbReference type="NCBIfam" id="NF002378">
    <property type="entry name" value="PRK01372.1"/>
    <property type="match status" value="1"/>
</dbReference>
<keyword evidence="6 16" id="KW-0067">ATP-binding</keyword>
<proteinExistence type="inferred from homology"/>
<evidence type="ECO:0000256" key="1">
    <source>
        <dbReference type="ARBA" id="ARBA00001936"/>
    </source>
</evidence>
<organism evidence="18 19">
    <name type="scientific">Thermoleophilum album</name>
    <dbReference type="NCBI Taxonomy" id="29539"/>
    <lineage>
        <taxon>Bacteria</taxon>
        <taxon>Bacillati</taxon>
        <taxon>Actinomycetota</taxon>
        <taxon>Thermoleophilia</taxon>
        <taxon>Thermoleophilales</taxon>
        <taxon>Thermoleophilaceae</taxon>
        <taxon>Thermoleophilum</taxon>
    </lineage>
</organism>
<dbReference type="HAMAP" id="MF_00047">
    <property type="entry name" value="Dala_Dala_lig"/>
    <property type="match status" value="1"/>
</dbReference>
<dbReference type="GO" id="GO:0005829">
    <property type="term" value="C:cytosol"/>
    <property type="evidence" value="ECO:0007669"/>
    <property type="project" value="TreeGrafter"/>
</dbReference>
<feature type="binding site" evidence="15">
    <location>
        <position position="276"/>
    </location>
    <ligand>
        <name>Mg(2+)</name>
        <dbReference type="ChEBI" id="CHEBI:18420"/>
        <label>2</label>
    </ligand>
</feature>
<comment type="pathway">
    <text evidence="12">Cell wall biogenesis; peptidoglycan biosynthesis.</text>
</comment>
<comment type="cofactor">
    <cofactor evidence="15">
        <name>Mg(2+)</name>
        <dbReference type="ChEBI" id="CHEBI:18420"/>
    </cofactor>
    <cofactor evidence="15">
        <name>Mn(2+)</name>
        <dbReference type="ChEBI" id="CHEBI:29035"/>
    </cofactor>
    <text evidence="15">Binds 2 magnesium or manganese ions per subunit.</text>
</comment>
<dbReference type="GO" id="GO:0071555">
    <property type="term" value="P:cell wall organization"/>
    <property type="evidence" value="ECO:0007669"/>
    <property type="project" value="UniProtKB-KW"/>
</dbReference>
<evidence type="ECO:0000256" key="11">
    <source>
        <dbReference type="ARBA" id="ARBA00023316"/>
    </source>
</evidence>
<protein>
    <recommendedName>
        <fullName evidence="12">D-alanine--D-alanine ligase</fullName>
        <ecNumber evidence="12">6.3.2.4</ecNumber>
    </recommendedName>
    <alternativeName>
        <fullName evidence="12">D-Ala-D-Ala ligase</fullName>
    </alternativeName>
    <alternativeName>
        <fullName evidence="12">D-alanylalanine synthetase</fullName>
    </alternativeName>
</protein>
<feature type="binding site" evidence="14">
    <location>
        <begin position="139"/>
        <end position="141"/>
    </location>
    <ligand>
        <name>ATP</name>
        <dbReference type="ChEBI" id="CHEBI:30616"/>
    </ligand>
</feature>
<evidence type="ECO:0000256" key="6">
    <source>
        <dbReference type="ARBA" id="ARBA00022840"/>
    </source>
</evidence>
<dbReference type="NCBIfam" id="TIGR01205">
    <property type="entry name" value="D_ala_D_alaTIGR"/>
    <property type="match status" value="1"/>
</dbReference>
<evidence type="ECO:0000256" key="4">
    <source>
        <dbReference type="ARBA" id="ARBA00022723"/>
    </source>
</evidence>
<evidence type="ECO:0000256" key="8">
    <source>
        <dbReference type="ARBA" id="ARBA00022960"/>
    </source>
</evidence>
<feature type="domain" description="ATP-grasp" evidence="17">
    <location>
        <begin position="106"/>
        <end position="309"/>
    </location>
</feature>
<evidence type="ECO:0000256" key="3">
    <source>
        <dbReference type="ARBA" id="ARBA00022598"/>
    </source>
</evidence>
<comment type="subcellular location">
    <subcellularLocation>
        <location evidence="12">Cytoplasm</location>
    </subcellularLocation>
</comment>
<feature type="binding site" evidence="14">
    <location>
        <begin position="275"/>
        <end position="276"/>
    </location>
    <ligand>
        <name>ATP</name>
        <dbReference type="ChEBI" id="CHEBI:30616"/>
    </ligand>
</feature>
<dbReference type="GO" id="GO:0005524">
    <property type="term" value="F:ATP binding"/>
    <property type="evidence" value="ECO:0007669"/>
    <property type="project" value="UniProtKB-UniRule"/>
</dbReference>
<dbReference type="NCBIfam" id="NF002528">
    <property type="entry name" value="PRK01966.1-4"/>
    <property type="match status" value="1"/>
</dbReference>
<dbReference type="SUPFAM" id="SSF52440">
    <property type="entry name" value="PreATP-grasp domain"/>
    <property type="match status" value="1"/>
</dbReference>
<dbReference type="SUPFAM" id="SSF56059">
    <property type="entry name" value="Glutathione synthetase ATP-binding domain-like"/>
    <property type="match status" value="1"/>
</dbReference>
<dbReference type="STRING" id="29539.SAMN02745716_0637"/>
<dbReference type="GO" id="GO:0008716">
    <property type="term" value="F:D-alanine-D-alanine ligase activity"/>
    <property type="evidence" value="ECO:0007669"/>
    <property type="project" value="UniProtKB-UniRule"/>
</dbReference>
<keyword evidence="8 12" id="KW-0133">Cell shape</keyword>
<keyword evidence="7 15" id="KW-0460">Magnesium</keyword>
<dbReference type="InterPro" id="IPR011095">
    <property type="entry name" value="Dala_Dala_lig_C"/>
</dbReference>
<keyword evidence="9 12" id="KW-0573">Peptidoglycan synthesis</keyword>
<keyword evidence="12" id="KW-0963">Cytoplasm</keyword>
<dbReference type="UniPathway" id="UPA00219"/>
<dbReference type="InterPro" id="IPR013815">
    <property type="entry name" value="ATP_grasp_subdomain_1"/>
</dbReference>
<feature type="binding site" evidence="15">
    <location>
        <position position="276"/>
    </location>
    <ligand>
        <name>Mg(2+)</name>
        <dbReference type="ChEBI" id="CHEBI:18420"/>
        <label>1</label>
    </ligand>
</feature>
<dbReference type="EC" id="6.3.2.4" evidence="12"/>
<evidence type="ECO:0000256" key="12">
    <source>
        <dbReference type="HAMAP-Rule" id="MF_00047"/>
    </source>
</evidence>
<comment type="catalytic activity">
    <reaction evidence="12">
        <text>2 D-alanine + ATP = D-alanyl-D-alanine + ADP + phosphate + H(+)</text>
        <dbReference type="Rhea" id="RHEA:11224"/>
        <dbReference type="ChEBI" id="CHEBI:15378"/>
        <dbReference type="ChEBI" id="CHEBI:30616"/>
        <dbReference type="ChEBI" id="CHEBI:43474"/>
        <dbReference type="ChEBI" id="CHEBI:57416"/>
        <dbReference type="ChEBI" id="CHEBI:57822"/>
        <dbReference type="ChEBI" id="CHEBI:456216"/>
        <dbReference type="EC" id="6.3.2.4"/>
    </reaction>
</comment>
<dbReference type="EMBL" id="FNWJ01000001">
    <property type="protein sequence ID" value="SEH11027.1"/>
    <property type="molecule type" value="Genomic_DNA"/>
</dbReference>
<keyword evidence="10 15" id="KW-0464">Manganese</keyword>
<dbReference type="Gene3D" id="3.40.50.20">
    <property type="match status" value="1"/>
</dbReference>
<dbReference type="Pfam" id="PF01820">
    <property type="entry name" value="Dala_Dala_lig_N"/>
    <property type="match status" value="1"/>
</dbReference>
<name>A0A1H6FJI9_THEAL</name>
<dbReference type="InterPro" id="IPR016185">
    <property type="entry name" value="PreATP-grasp_dom_sf"/>
</dbReference>
<evidence type="ECO:0000256" key="10">
    <source>
        <dbReference type="ARBA" id="ARBA00023211"/>
    </source>
</evidence>
<dbReference type="InterPro" id="IPR011761">
    <property type="entry name" value="ATP-grasp"/>
</dbReference>
<evidence type="ECO:0000256" key="13">
    <source>
        <dbReference type="PIRSR" id="PIRSR039102-1"/>
    </source>
</evidence>
<feature type="binding site" evidence="15">
    <location>
        <position position="278"/>
    </location>
    <ligand>
        <name>Mg(2+)</name>
        <dbReference type="ChEBI" id="CHEBI:18420"/>
        <label>2</label>
    </ligand>
</feature>
<comment type="function">
    <text evidence="12">Cell wall formation.</text>
</comment>
<dbReference type="GO" id="GO:0009252">
    <property type="term" value="P:peptidoglycan biosynthetic process"/>
    <property type="evidence" value="ECO:0007669"/>
    <property type="project" value="UniProtKB-UniRule"/>
</dbReference>